<dbReference type="SUPFAM" id="SSF53822">
    <property type="entry name" value="Periplasmic binding protein-like I"/>
    <property type="match status" value="1"/>
</dbReference>
<dbReference type="PROSITE" id="PS51257">
    <property type="entry name" value="PROKAR_LIPOPROTEIN"/>
    <property type="match status" value="1"/>
</dbReference>
<evidence type="ECO:0000256" key="1">
    <source>
        <dbReference type="SAM" id="SignalP"/>
    </source>
</evidence>
<name>A0AAV7IMM3_COTGL</name>
<dbReference type="AlphaFoldDB" id="A0AAV7IMM3"/>
<evidence type="ECO:0000313" key="3">
    <source>
        <dbReference type="Proteomes" id="UP000826195"/>
    </source>
</evidence>
<dbReference type="EMBL" id="JAHXZJ010001119">
    <property type="protein sequence ID" value="KAH0555059.1"/>
    <property type="molecule type" value="Genomic_DNA"/>
</dbReference>
<feature type="signal peptide" evidence="1">
    <location>
        <begin position="1"/>
        <end position="25"/>
    </location>
</feature>
<dbReference type="InterPro" id="IPR028082">
    <property type="entry name" value="Peripla_BP_I"/>
</dbReference>
<feature type="chain" id="PRO_5043619532" evidence="1">
    <location>
        <begin position="26"/>
        <end position="113"/>
    </location>
</feature>
<protein>
    <submittedName>
        <fullName evidence="2">Uncharacterized protein</fullName>
    </submittedName>
</protein>
<comment type="caution">
    <text evidence="2">The sequence shown here is derived from an EMBL/GenBank/DDBJ whole genome shotgun (WGS) entry which is preliminary data.</text>
</comment>
<dbReference type="Proteomes" id="UP000826195">
    <property type="component" value="Unassembled WGS sequence"/>
</dbReference>
<sequence length="113" mass="11982">MLKLSEYLFLLILGILGACICGGRTSECNGNAKISLLTTVHDDSTCSNPSSRGVIMSEAAKMFVDAHNAKNNNLKIDLSVLDTCGTVTGSTTAAMKALSSSCLHPPYFLVIQR</sequence>
<organism evidence="2 3">
    <name type="scientific">Cotesia glomerata</name>
    <name type="common">Lepidopteran parasitic wasp</name>
    <name type="synonym">Apanteles glomeratus</name>
    <dbReference type="NCBI Taxonomy" id="32391"/>
    <lineage>
        <taxon>Eukaryota</taxon>
        <taxon>Metazoa</taxon>
        <taxon>Ecdysozoa</taxon>
        <taxon>Arthropoda</taxon>
        <taxon>Hexapoda</taxon>
        <taxon>Insecta</taxon>
        <taxon>Pterygota</taxon>
        <taxon>Neoptera</taxon>
        <taxon>Endopterygota</taxon>
        <taxon>Hymenoptera</taxon>
        <taxon>Apocrita</taxon>
        <taxon>Ichneumonoidea</taxon>
        <taxon>Braconidae</taxon>
        <taxon>Microgastrinae</taxon>
        <taxon>Cotesia</taxon>
    </lineage>
</organism>
<keyword evidence="3" id="KW-1185">Reference proteome</keyword>
<accession>A0AAV7IMM3</accession>
<reference evidence="2 3" key="1">
    <citation type="journal article" date="2021" name="J. Hered.">
        <title>A chromosome-level genome assembly of the parasitoid wasp, Cotesia glomerata (Hymenoptera: Braconidae).</title>
        <authorList>
            <person name="Pinto B.J."/>
            <person name="Weis J.J."/>
            <person name="Gamble T."/>
            <person name="Ode P.J."/>
            <person name="Paul R."/>
            <person name="Zaspel J.M."/>
        </authorList>
    </citation>
    <scope>NUCLEOTIDE SEQUENCE [LARGE SCALE GENOMIC DNA]</scope>
    <source>
        <strain evidence="2">CgM1</strain>
    </source>
</reference>
<keyword evidence="1" id="KW-0732">Signal</keyword>
<evidence type="ECO:0000313" key="2">
    <source>
        <dbReference type="EMBL" id="KAH0555059.1"/>
    </source>
</evidence>
<proteinExistence type="predicted"/>
<gene>
    <name evidence="2" type="ORF">KQX54_015013</name>
</gene>